<keyword evidence="7" id="KW-1185">Reference proteome</keyword>
<evidence type="ECO:0000259" key="5">
    <source>
        <dbReference type="PROSITE" id="PS51464"/>
    </source>
</evidence>
<reference evidence="6 7" key="1">
    <citation type="submission" date="2019-07" db="EMBL/GenBank/DDBJ databases">
        <title>Whole genome shotgun sequence of Halolactibacillus alkaliphilus NBRC 103919.</title>
        <authorList>
            <person name="Hosoyama A."/>
            <person name="Uohara A."/>
            <person name="Ohji S."/>
            <person name="Ichikawa N."/>
        </authorList>
    </citation>
    <scope>NUCLEOTIDE SEQUENCE [LARGE SCALE GENOMIC DNA]</scope>
    <source>
        <strain evidence="6 7">NBRC 103919</strain>
    </source>
</reference>
<accession>A0A511WYU1</accession>
<dbReference type="GO" id="GO:0097367">
    <property type="term" value="F:carbohydrate derivative binding"/>
    <property type="evidence" value="ECO:0007669"/>
    <property type="project" value="InterPro"/>
</dbReference>
<dbReference type="InterPro" id="IPR035472">
    <property type="entry name" value="RpiR-like_SIS"/>
</dbReference>
<name>A0A511WYU1_9BACI</name>
<dbReference type="PANTHER" id="PTHR30514">
    <property type="entry name" value="GLUCOKINASE"/>
    <property type="match status" value="1"/>
</dbReference>
<evidence type="ECO:0000313" key="7">
    <source>
        <dbReference type="Proteomes" id="UP000321400"/>
    </source>
</evidence>
<sequence>MFTSEMIASFNDLETDIYNYVITHEQEVIYMRIRELAEHTHVSTATILRFCKKVGCEGFSEFKTKLKIELKSRQETVKSGEHTVMEFFERTLSSDQEAVLLEAVELLTSADNVLFVGIGSSGILAEYGARYFSSLGKFSMYIKDFSYPIHNRLQKNSVSIVLSVSGENSFTVKQMNRLKREGSKVISITNNKHCTTAKMSDINLAYYMTEEYYEDTNITTQVPVIYLLETLARKLNQHEQDLRKKAMEGHDE</sequence>
<proteinExistence type="predicted"/>
<dbReference type="SUPFAM" id="SSF46689">
    <property type="entry name" value="Homeodomain-like"/>
    <property type="match status" value="1"/>
</dbReference>
<dbReference type="InterPro" id="IPR036388">
    <property type="entry name" value="WH-like_DNA-bd_sf"/>
</dbReference>
<dbReference type="EMBL" id="BJYE01000003">
    <property type="protein sequence ID" value="GEN55831.1"/>
    <property type="molecule type" value="Genomic_DNA"/>
</dbReference>
<dbReference type="GO" id="GO:1901135">
    <property type="term" value="P:carbohydrate derivative metabolic process"/>
    <property type="evidence" value="ECO:0007669"/>
    <property type="project" value="InterPro"/>
</dbReference>
<dbReference type="PROSITE" id="PS51464">
    <property type="entry name" value="SIS"/>
    <property type="match status" value="1"/>
</dbReference>
<dbReference type="InterPro" id="IPR000281">
    <property type="entry name" value="HTH_RpiR"/>
</dbReference>
<evidence type="ECO:0000256" key="2">
    <source>
        <dbReference type="ARBA" id="ARBA00023125"/>
    </source>
</evidence>
<feature type="domain" description="SIS" evidence="5">
    <location>
        <begin position="103"/>
        <end position="238"/>
    </location>
</feature>
<feature type="domain" description="HTH rpiR-type" evidence="4">
    <location>
        <begin position="1"/>
        <end position="73"/>
    </location>
</feature>
<dbReference type="Gene3D" id="1.10.10.10">
    <property type="entry name" value="Winged helix-like DNA-binding domain superfamily/Winged helix DNA-binding domain"/>
    <property type="match status" value="1"/>
</dbReference>
<evidence type="ECO:0000256" key="3">
    <source>
        <dbReference type="ARBA" id="ARBA00023163"/>
    </source>
</evidence>
<dbReference type="Proteomes" id="UP000321400">
    <property type="component" value="Unassembled WGS sequence"/>
</dbReference>
<evidence type="ECO:0000259" key="4">
    <source>
        <dbReference type="PROSITE" id="PS51071"/>
    </source>
</evidence>
<dbReference type="CDD" id="cd05013">
    <property type="entry name" value="SIS_RpiR"/>
    <property type="match status" value="1"/>
</dbReference>
<dbReference type="Gene3D" id="3.40.50.10490">
    <property type="entry name" value="Glucose-6-phosphate isomerase like protein, domain 1"/>
    <property type="match status" value="1"/>
</dbReference>
<evidence type="ECO:0000256" key="1">
    <source>
        <dbReference type="ARBA" id="ARBA00023015"/>
    </source>
</evidence>
<dbReference type="AlphaFoldDB" id="A0A511WYU1"/>
<dbReference type="GO" id="GO:0003677">
    <property type="term" value="F:DNA binding"/>
    <property type="evidence" value="ECO:0007669"/>
    <property type="project" value="UniProtKB-KW"/>
</dbReference>
<dbReference type="OrthoDB" id="1648815at2"/>
<gene>
    <name evidence="6" type="ORF">HAL01_02950</name>
</gene>
<dbReference type="GO" id="GO:0003700">
    <property type="term" value="F:DNA-binding transcription factor activity"/>
    <property type="evidence" value="ECO:0007669"/>
    <property type="project" value="InterPro"/>
</dbReference>
<dbReference type="InterPro" id="IPR009057">
    <property type="entry name" value="Homeodomain-like_sf"/>
</dbReference>
<dbReference type="PROSITE" id="PS51071">
    <property type="entry name" value="HTH_RPIR"/>
    <property type="match status" value="1"/>
</dbReference>
<evidence type="ECO:0000313" key="6">
    <source>
        <dbReference type="EMBL" id="GEN55831.1"/>
    </source>
</evidence>
<dbReference type="RefSeq" id="WP_089799910.1">
    <property type="nucleotide sequence ID" value="NZ_BJYE01000003.1"/>
</dbReference>
<keyword evidence="1" id="KW-0805">Transcription regulation</keyword>
<dbReference type="Pfam" id="PF01380">
    <property type="entry name" value="SIS"/>
    <property type="match status" value="1"/>
</dbReference>
<keyword evidence="2" id="KW-0238">DNA-binding</keyword>
<dbReference type="InterPro" id="IPR001347">
    <property type="entry name" value="SIS_dom"/>
</dbReference>
<keyword evidence="3" id="KW-0804">Transcription</keyword>
<comment type="caution">
    <text evidence="6">The sequence shown here is derived from an EMBL/GenBank/DDBJ whole genome shotgun (WGS) entry which is preliminary data.</text>
</comment>
<dbReference type="SUPFAM" id="SSF53697">
    <property type="entry name" value="SIS domain"/>
    <property type="match status" value="1"/>
</dbReference>
<dbReference type="Pfam" id="PF01418">
    <property type="entry name" value="HTH_6"/>
    <property type="match status" value="1"/>
</dbReference>
<dbReference type="InterPro" id="IPR046348">
    <property type="entry name" value="SIS_dom_sf"/>
</dbReference>
<dbReference type="InterPro" id="IPR047640">
    <property type="entry name" value="RpiR-like"/>
</dbReference>
<dbReference type="PANTHER" id="PTHR30514:SF1">
    <property type="entry name" value="HTH-TYPE TRANSCRIPTIONAL REGULATOR HEXR-RELATED"/>
    <property type="match status" value="1"/>
</dbReference>
<dbReference type="STRING" id="442899.SAMN05720591_103121"/>
<protein>
    <submittedName>
        <fullName evidence="6">RpiR family transcriptional regulator</fullName>
    </submittedName>
</protein>
<organism evidence="6 7">
    <name type="scientific">Halolactibacillus alkaliphilus</name>
    <dbReference type="NCBI Taxonomy" id="442899"/>
    <lineage>
        <taxon>Bacteria</taxon>
        <taxon>Bacillati</taxon>
        <taxon>Bacillota</taxon>
        <taxon>Bacilli</taxon>
        <taxon>Bacillales</taxon>
        <taxon>Bacillaceae</taxon>
        <taxon>Halolactibacillus</taxon>
    </lineage>
</organism>